<comment type="caution">
    <text evidence="7">The sequence shown here is derived from an EMBL/GenBank/DDBJ whole genome shotgun (WGS) entry which is preliminary data.</text>
</comment>
<keyword evidence="8" id="KW-1185">Reference proteome</keyword>
<dbReference type="AlphaFoldDB" id="A0A432MJF7"/>
<keyword evidence="5" id="KW-1133">Transmembrane helix</keyword>
<name>A0A432MJF7_9BACT</name>
<feature type="transmembrane region" description="Helical" evidence="5">
    <location>
        <begin position="20"/>
        <end position="40"/>
    </location>
</feature>
<dbReference type="GO" id="GO:0046872">
    <property type="term" value="F:metal ion binding"/>
    <property type="evidence" value="ECO:0007669"/>
    <property type="project" value="UniProtKB-KW"/>
</dbReference>
<keyword evidence="3 4" id="KW-0408">Iron</keyword>
<protein>
    <submittedName>
        <fullName evidence="7">C-type cytochrome</fullName>
    </submittedName>
</protein>
<evidence type="ECO:0000256" key="2">
    <source>
        <dbReference type="ARBA" id="ARBA00022723"/>
    </source>
</evidence>
<dbReference type="RefSeq" id="WP_126725591.1">
    <property type="nucleotide sequence ID" value="NZ_RYZH01000020.1"/>
</dbReference>
<sequence>MDDDLDAMEGAGPSGSNGMFTTIAVAAVLILAALTAGLVANRRPAGDPGALAGGDAEALVAEGKRLYDWRCVSCHGPSGRGDGPIARSLQGPGPGDLTDDEWTHGDAPDQVLAVITKGVPDTQMAGWDTAFNPDELRALAAYMYRLAGREVPEDLLDGAGG</sequence>
<feature type="domain" description="Cytochrome c" evidence="6">
    <location>
        <begin position="58"/>
        <end position="147"/>
    </location>
</feature>
<dbReference type="InterPro" id="IPR036909">
    <property type="entry name" value="Cyt_c-like_dom_sf"/>
</dbReference>
<organism evidence="7 8">
    <name type="scientific">Tautonia sociabilis</name>
    <dbReference type="NCBI Taxonomy" id="2080755"/>
    <lineage>
        <taxon>Bacteria</taxon>
        <taxon>Pseudomonadati</taxon>
        <taxon>Planctomycetota</taxon>
        <taxon>Planctomycetia</taxon>
        <taxon>Isosphaerales</taxon>
        <taxon>Isosphaeraceae</taxon>
        <taxon>Tautonia</taxon>
    </lineage>
</organism>
<gene>
    <name evidence="7" type="ORF">TsocGM_11900</name>
</gene>
<evidence type="ECO:0000256" key="5">
    <source>
        <dbReference type="SAM" id="Phobius"/>
    </source>
</evidence>
<evidence type="ECO:0000313" key="8">
    <source>
        <dbReference type="Proteomes" id="UP000280296"/>
    </source>
</evidence>
<dbReference type="InterPro" id="IPR009056">
    <property type="entry name" value="Cyt_c-like_dom"/>
</dbReference>
<evidence type="ECO:0000259" key="6">
    <source>
        <dbReference type="PROSITE" id="PS51007"/>
    </source>
</evidence>
<reference evidence="7 8" key="2">
    <citation type="submission" date="2019-01" db="EMBL/GenBank/DDBJ databases">
        <title>Tautonia sociabilis, a novel thermotolerant planctomycete of Isosphaeraceae family, isolated from a 4000 m deep subterranean habitat.</title>
        <authorList>
            <person name="Kovaleva O.L."/>
            <person name="Elcheninov A.G."/>
            <person name="Van Heerden E."/>
            <person name="Toshchakov S.V."/>
            <person name="Novikov A."/>
            <person name="Bonch-Osmolovskaya E.A."/>
            <person name="Kublanov I.V."/>
        </authorList>
    </citation>
    <scope>NUCLEOTIDE SEQUENCE [LARGE SCALE GENOMIC DNA]</scope>
    <source>
        <strain evidence="7 8">GM2012</strain>
    </source>
</reference>
<keyword evidence="5" id="KW-0472">Membrane</keyword>
<reference evidence="7 8" key="1">
    <citation type="submission" date="2018-12" db="EMBL/GenBank/DDBJ databases">
        <authorList>
            <person name="Toschakov S.V."/>
        </authorList>
    </citation>
    <scope>NUCLEOTIDE SEQUENCE [LARGE SCALE GENOMIC DNA]</scope>
    <source>
        <strain evidence="7 8">GM2012</strain>
    </source>
</reference>
<dbReference type="Proteomes" id="UP000280296">
    <property type="component" value="Unassembled WGS sequence"/>
</dbReference>
<keyword evidence="1 4" id="KW-0349">Heme</keyword>
<accession>A0A432MJF7</accession>
<evidence type="ECO:0000256" key="3">
    <source>
        <dbReference type="ARBA" id="ARBA00023004"/>
    </source>
</evidence>
<proteinExistence type="predicted"/>
<dbReference type="GO" id="GO:0020037">
    <property type="term" value="F:heme binding"/>
    <property type="evidence" value="ECO:0007669"/>
    <property type="project" value="InterPro"/>
</dbReference>
<dbReference type="SUPFAM" id="SSF46626">
    <property type="entry name" value="Cytochrome c"/>
    <property type="match status" value="1"/>
</dbReference>
<evidence type="ECO:0000313" key="7">
    <source>
        <dbReference type="EMBL" id="RUL87533.1"/>
    </source>
</evidence>
<dbReference type="Pfam" id="PF13442">
    <property type="entry name" value="Cytochrome_CBB3"/>
    <property type="match status" value="1"/>
</dbReference>
<dbReference type="PROSITE" id="PS51007">
    <property type="entry name" value="CYTC"/>
    <property type="match status" value="1"/>
</dbReference>
<evidence type="ECO:0000256" key="4">
    <source>
        <dbReference type="PROSITE-ProRule" id="PRU00433"/>
    </source>
</evidence>
<keyword evidence="5" id="KW-0812">Transmembrane</keyword>
<keyword evidence="2 4" id="KW-0479">Metal-binding</keyword>
<dbReference type="EMBL" id="RYZH01000020">
    <property type="protein sequence ID" value="RUL87533.1"/>
    <property type="molecule type" value="Genomic_DNA"/>
</dbReference>
<dbReference type="OrthoDB" id="9779283at2"/>
<evidence type="ECO:0000256" key="1">
    <source>
        <dbReference type="ARBA" id="ARBA00022617"/>
    </source>
</evidence>
<dbReference type="Gene3D" id="1.10.760.10">
    <property type="entry name" value="Cytochrome c-like domain"/>
    <property type="match status" value="1"/>
</dbReference>
<dbReference type="GO" id="GO:0009055">
    <property type="term" value="F:electron transfer activity"/>
    <property type="evidence" value="ECO:0007669"/>
    <property type="project" value="InterPro"/>
</dbReference>